<organism evidence="1 2">
    <name type="scientific">Quadrisphaera granulorum</name>
    <dbReference type="NCBI Taxonomy" id="317664"/>
    <lineage>
        <taxon>Bacteria</taxon>
        <taxon>Bacillati</taxon>
        <taxon>Actinomycetota</taxon>
        <taxon>Actinomycetes</taxon>
        <taxon>Kineosporiales</taxon>
        <taxon>Kineosporiaceae</taxon>
        <taxon>Quadrisphaera</taxon>
    </lineage>
</organism>
<name>A0A315ZQF0_9ACTN</name>
<protein>
    <submittedName>
        <fullName evidence="1">Uncharacterized protein</fullName>
    </submittedName>
</protein>
<gene>
    <name evidence="1" type="ORF">BXY45_14024</name>
</gene>
<sequence>MQQQPRPDLVVEFSPRESVMRLLQQHVPLSLLVDLSLPECPDSEEILAEERWQGDTSWADRRSF</sequence>
<dbReference type="Proteomes" id="UP000245469">
    <property type="component" value="Unassembled WGS sequence"/>
</dbReference>
<evidence type="ECO:0000313" key="1">
    <source>
        <dbReference type="EMBL" id="PWJ47210.1"/>
    </source>
</evidence>
<dbReference type="EMBL" id="QGDQ01000040">
    <property type="protein sequence ID" value="PWJ47210.1"/>
    <property type="molecule type" value="Genomic_DNA"/>
</dbReference>
<evidence type="ECO:0000313" key="2">
    <source>
        <dbReference type="Proteomes" id="UP000245469"/>
    </source>
</evidence>
<dbReference type="RefSeq" id="WP_146211308.1">
    <property type="nucleotide sequence ID" value="NZ_QGDQ01000040.1"/>
</dbReference>
<accession>A0A315ZQF0</accession>
<reference evidence="1 2" key="1">
    <citation type="submission" date="2018-03" db="EMBL/GenBank/DDBJ databases">
        <title>Genomic Encyclopedia of Archaeal and Bacterial Type Strains, Phase II (KMG-II): from individual species to whole genera.</title>
        <authorList>
            <person name="Goeker M."/>
        </authorList>
    </citation>
    <scope>NUCLEOTIDE SEQUENCE [LARGE SCALE GENOMIC DNA]</scope>
    <source>
        <strain evidence="1 2">DSM 44889</strain>
    </source>
</reference>
<keyword evidence="2" id="KW-1185">Reference proteome</keyword>
<comment type="caution">
    <text evidence="1">The sequence shown here is derived from an EMBL/GenBank/DDBJ whole genome shotgun (WGS) entry which is preliminary data.</text>
</comment>
<dbReference type="AlphaFoldDB" id="A0A315ZQF0"/>
<proteinExistence type="predicted"/>